<evidence type="ECO:0000256" key="7">
    <source>
        <dbReference type="SAM" id="Phobius"/>
    </source>
</evidence>
<evidence type="ECO:0000256" key="1">
    <source>
        <dbReference type="ARBA" id="ARBA00004141"/>
    </source>
</evidence>
<keyword evidence="9" id="KW-0645">Protease</keyword>
<dbReference type="AlphaFoldDB" id="A0A1I3XU26"/>
<dbReference type="OrthoDB" id="9814037at2"/>
<keyword evidence="3 7" id="KW-0812">Transmembrane</keyword>
<name>A0A1I3XU26_9GAMM</name>
<feature type="transmembrane region" description="Helical" evidence="7">
    <location>
        <begin position="167"/>
        <end position="183"/>
    </location>
</feature>
<dbReference type="InterPro" id="IPR050925">
    <property type="entry name" value="Rhomboid_protease_S54"/>
</dbReference>
<dbReference type="InterPro" id="IPR022764">
    <property type="entry name" value="Peptidase_S54_rhomboid_dom"/>
</dbReference>
<dbReference type="PANTHER" id="PTHR43731">
    <property type="entry name" value="RHOMBOID PROTEASE"/>
    <property type="match status" value="1"/>
</dbReference>
<dbReference type="SUPFAM" id="SSF144091">
    <property type="entry name" value="Rhomboid-like"/>
    <property type="match status" value="1"/>
</dbReference>
<keyword evidence="10" id="KW-1185">Reference proteome</keyword>
<dbReference type="GO" id="GO:0004252">
    <property type="term" value="F:serine-type endopeptidase activity"/>
    <property type="evidence" value="ECO:0007669"/>
    <property type="project" value="InterPro"/>
</dbReference>
<dbReference type="Proteomes" id="UP000199445">
    <property type="component" value="Unassembled WGS sequence"/>
</dbReference>
<dbReference type="Pfam" id="PF01694">
    <property type="entry name" value="Rhomboid"/>
    <property type="match status" value="1"/>
</dbReference>
<feature type="transmembrane region" description="Helical" evidence="7">
    <location>
        <begin position="245"/>
        <end position="269"/>
    </location>
</feature>
<gene>
    <name evidence="9" type="ORF">SAMN05216429_112137</name>
</gene>
<comment type="subcellular location">
    <subcellularLocation>
        <location evidence="1">Membrane</location>
        <topology evidence="1">Multi-pass membrane protein</topology>
    </subcellularLocation>
</comment>
<feature type="transmembrane region" description="Helical" evidence="7">
    <location>
        <begin position="275"/>
        <end position="302"/>
    </location>
</feature>
<organism evidence="9 10">
    <name type="scientific">Marinobacter persicus</name>
    <dbReference type="NCBI Taxonomy" id="930118"/>
    <lineage>
        <taxon>Bacteria</taxon>
        <taxon>Pseudomonadati</taxon>
        <taxon>Pseudomonadota</taxon>
        <taxon>Gammaproteobacteria</taxon>
        <taxon>Pseudomonadales</taxon>
        <taxon>Marinobacteraceae</taxon>
        <taxon>Marinobacter</taxon>
    </lineage>
</organism>
<evidence type="ECO:0000256" key="2">
    <source>
        <dbReference type="ARBA" id="ARBA00009045"/>
    </source>
</evidence>
<keyword evidence="4" id="KW-0378">Hydrolase</keyword>
<feature type="transmembrane region" description="Helical" evidence="7">
    <location>
        <begin position="15"/>
        <end position="33"/>
    </location>
</feature>
<protein>
    <submittedName>
        <fullName evidence="9">Membrane associated serine protease, rhomboid family</fullName>
    </submittedName>
</protein>
<evidence type="ECO:0000259" key="8">
    <source>
        <dbReference type="Pfam" id="PF01694"/>
    </source>
</evidence>
<feature type="transmembrane region" description="Helical" evidence="7">
    <location>
        <begin position="195"/>
        <end position="214"/>
    </location>
</feature>
<dbReference type="RefSeq" id="WP_091706396.1">
    <property type="nucleotide sequence ID" value="NZ_BMYN01000008.1"/>
</dbReference>
<sequence>MLIIPAENSVNWRKPPWVTLGLMMACLLIFLFYQGDDDRKMRVALEQYLDTDLLALEAPAYEDYLERQIRFEDNTGRVRDLERFESLRRDNERLWQAVTLLTDREFYRYLQDNAGLIWAPADRRYWQEYRSTIEQQWLSRISAYQLGLVPAELSLSTLVTYQFLHGGWGHIIGNLVFLFLLGFTVEKALGPGRFLLAYLLCGALSGLVFTGFSMGSTTPLVGASGSISGLMGMYVAIYGLQKIRFFVFLGVYFNYFRAPALAILPVWLGKEIYDYWFAGATGIAYMAHAGGLLAGAALVWLFGKTWLQVKQEFFEPEPEEQDAQFTAEYARAMNSLAQLEFDQARRQFEALREQYPERPVLLEHLYQLAKLRPDQPAYHQRAREYMEQLLAGRQPEKMIAIWQEYLGKGESYRPLAADDHNRVLFASLRHQDMKTAEKAFERLRKSASPEVVEEACRLMIAEFEKQQMATKARHYRQFLHGDNHSPA</sequence>
<dbReference type="InterPro" id="IPR035952">
    <property type="entry name" value="Rhomboid-like_sf"/>
</dbReference>
<comment type="similarity">
    <text evidence="2">Belongs to the peptidase S54 family.</text>
</comment>
<keyword evidence="5 7" id="KW-1133">Transmembrane helix</keyword>
<dbReference type="GO" id="GO:0006508">
    <property type="term" value="P:proteolysis"/>
    <property type="evidence" value="ECO:0007669"/>
    <property type="project" value="UniProtKB-KW"/>
</dbReference>
<keyword evidence="6 7" id="KW-0472">Membrane</keyword>
<evidence type="ECO:0000256" key="4">
    <source>
        <dbReference type="ARBA" id="ARBA00022801"/>
    </source>
</evidence>
<dbReference type="EMBL" id="FOSC01000012">
    <property type="protein sequence ID" value="SFK23068.1"/>
    <property type="molecule type" value="Genomic_DNA"/>
</dbReference>
<evidence type="ECO:0000256" key="5">
    <source>
        <dbReference type="ARBA" id="ARBA00022989"/>
    </source>
</evidence>
<dbReference type="PANTHER" id="PTHR43731:SF14">
    <property type="entry name" value="PRESENILIN-ASSOCIATED RHOMBOID-LIKE PROTEIN, MITOCHONDRIAL"/>
    <property type="match status" value="1"/>
</dbReference>
<evidence type="ECO:0000313" key="9">
    <source>
        <dbReference type="EMBL" id="SFK23068.1"/>
    </source>
</evidence>
<evidence type="ECO:0000313" key="10">
    <source>
        <dbReference type="Proteomes" id="UP000199445"/>
    </source>
</evidence>
<dbReference type="GO" id="GO:0016020">
    <property type="term" value="C:membrane"/>
    <property type="evidence" value="ECO:0007669"/>
    <property type="project" value="UniProtKB-SubCell"/>
</dbReference>
<evidence type="ECO:0000256" key="3">
    <source>
        <dbReference type="ARBA" id="ARBA00022692"/>
    </source>
</evidence>
<feature type="transmembrane region" description="Helical" evidence="7">
    <location>
        <begin position="141"/>
        <end position="161"/>
    </location>
</feature>
<accession>A0A1I3XU26</accession>
<dbReference type="Gene3D" id="1.20.1540.10">
    <property type="entry name" value="Rhomboid-like"/>
    <property type="match status" value="1"/>
</dbReference>
<feature type="transmembrane region" description="Helical" evidence="7">
    <location>
        <begin position="220"/>
        <end position="238"/>
    </location>
</feature>
<feature type="domain" description="Peptidase S54 rhomboid" evidence="8">
    <location>
        <begin position="155"/>
        <end position="303"/>
    </location>
</feature>
<proteinExistence type="inferred from homology"/>
<reference evidence="9 10" key="1">
    <citation type="submission" date="2016-10" db="EMBL/GenBank/DDBJ databases">
        <authorList>
            <person name="de Groot N.N."/>
        </authorList>
    </citation>
    <scope>NUCLEOTIDE SEQUENCE [LARGE SCALE GENOMIC DNA]</scope>
    <source>
        <strain evidence="9 10">IBRC-M 10445</strain>
    </source>
</reference>
<evidence type="ECO:0000256" key="6">
    <source>
        <dbReference type="ARBA" id="ARBA00023136"/>
    </source>
</evidence>